<dbReference type="PROSITE" id="PS51186">
    <property type="entry name" value="GNAT"/>
    <property type="match status" value="1"/>
</dbReference>
<feature type="domain" description="N-acetyltransferase" evidence="1">
    <location>
        <begin position="6"/>
        <end position="143"/>
    </location>
</feature>
<name>A0ABS2MYW8_9BACI</name>
<organism evidence="2 3">
    <name type="scientific">Aquibacillus albus</name>
    <dbReference type="NCBI Taxonomy" id="1168171"/>
    <lineage>
        <taxon>Bacteria</taxon>
        <taxon>Bacillati</taxon>
        <taxon>Bacillota</taxon>
        <taxon>Bacilli</taxon>
        <taxon>Bacillales</taxon>
        <taxon>Bacillaceae</taxon>
        <taxon>Aquibacillus</taxon>
    </lineage>
</organism>
<dbReference type="Gene3D" id="3.40.630.30">
    <property type="match status" value="1"/>
</dbReference>
<evidence type="ECO:0000313" key="2">
    <source>
        <dbReference type="EMBL" id="MBM7571036.1"/>
    </source>
</evidence>
<comment type="caution">
    <text evidence="2">The sequence shown here is derived from an EMBL/GenBank/DDBJ whole genome shotgun (WGS) entry which is preliminary data.</text>
</comment>
<keyword evidence="3" id="KW-1185">Reference proteome</keyword>
<protein>
    <recommendedName>
        <fullName evidence="1">N-acetyltransferase domain-containing protein</fullName>
    </recommendedName>
</protein>
<dbReference type="EMBL" id="JAFBDR010000006">
    <property type="protein sequence ID" value="MBM7571036.1"/>
    <property type="molecule type" value="Genomic_DNA"/>
</dbReference>
<reference evidence="2 3" key="1">
    <citation type="submission" date="2021-01" db="EMBL/GenBank/DDBJ databases">
        <title>Genomic Encyclopedia of Type Strains, Phase IV (KMG-IV): sequencing the most valuable type-strain genomes for metagenomic binning, comparative biology and taxonomic classification.</title>
        <authorList>
            <person name="Goeker M."/>
        </authorList>
    </citation>
    <scope>NUCLEOTIDE SEQUENCE [LARGE SCALE GENOMIC DNA]</scope>
    <source>
        <strain evidence="2 3">DSM 23711</strain>
    </source>
</reference>
<gene>
    <name evidence="2" type="ORF">JOC48_001516</name>
</gene>
<dbReference type="Proteomes" id="UP001296943">
    <property type="component" value="Unassembled WGS sequence"/>
</dbReference>
<sequence>MSQNTLQLRKLTIDDFELVQNMNTKVEDDYILHIYPNLVESNTHAMYGLFEQGQLLAIAGYSLFPGGYAMLGRLRSDKSLLSKGNATEILSKIKAELELNPSIKWIGANTNIGNKPARRVLDKIGFHPFTKLYSYPVKDKSLLQGRNGPIWNEVDSIKEKRALLESIKDHSPDGVYPYEIFYPFPFSSDLITDEKLQAATFYQNQTQDRFIVIEQDEKHEKFAQVKYFWDDHFEQPGLWDTAFHYINEQSEPMRAWMDFSEKGYANIPNIDAFEVSDGWVLYGKWVAKE</sequence>
<dbReference type="SUPFAM" id="SSF55729">
    <property type="entry name" value="Acyl-CoA N-acyltransferases (Nat)"/>
    <property type="match status" value="1"/>
</dbReference>
<accession>A0ABS2MYW8</accession>
<dbReference type="InterPro" id="IPR016181">
    <property type="entry name" value="Acyl_CoA_acyltransferase"/>
</dbReference>
<dbReference type="RefSeq" id="WP_204498436.1">
    <property type="nucleotide sequence ID" value="NZ_JAFBDR010000006.1"/>
</dbReference>
<dbReference type="InterPro" id="IPR000182">
    <property type="entry name" value="GNAT_dom"/>
</dbReference>
<evidence type="ECO:0000259" key="1">
    <source>
        <dbReference type="PROSITE" id="PS51186"/>
    </source>
</evidence>
<evidence type="ECO:0000313" key="3">
    <source>
        <dbReference type="Proteomes" id="UP001296943"/>
    </source>
</evidence>
<proteinExistence type="predicted"/>